<sequence>MVGEGVVRLLRDRFDEVQLVLSGEQLLQAARAGGIDIIVTDISMEDMTGIDAMRMLRAEGITTPFVFLSMHHSCAIVSEALRAGAGGYVLKSAAGDELLHAIDEVLAGRVYLASGLAAMALTSSGRGERYTLTDKQRRILDWVAQGLRSKQIAYELGVSVRTVESHKYAIMQLMGVHGTLELVRRAHQLGLIKAFRDDLQQLA</sequence>
<dbReference type="EMBL" id="LDJJ01000028">
    <property type="protein sequence ID" value="KRG67748.1"/>
    <property type="molecule type" value="Genomic_DNA"/>
</dbReference>
<dbReference type="GO" id="GO:0000160">
    <property type="term" value="P:phosphorelay signal transduction system"/>
    <property type="evidence" value="ECO:0007669"/>
    <property type="project" value="InterPro"/>
</dbReference>
<dbReference type="AlphaFoldDB" id="A0A0R0CQC6"/>
<dbReference type="InterPro" id="IPR039420">
    <property type="entry name" value="WalR-like"/>
</dbReference>
<name>A0A0R0CQC6_9GAMM</name>
<dbReference type="Pfam" id="PF00072">
    <property type="entry name" value="Response_reg"/>
    <property type="match status" value="1"/>
</dbReference>
<evidence type="ECO:0000256" key="4">
    <source>
        <dbReference type="ARBA" id="ARBA00023163"/>
    </source>
</evidence>
<protein>
    <recommendedName>
        <fullName evidence="10">LuxR family transcriptional regulator</fullName>
    </recommendedName>
</protein>
<evidence type="ECO:0000313" key="8">
    <source>
        <dbReference type="EMBL" id="KRG67748.1"/>
    </source>
</evidence>
<evidence type="ECO:0000259" key="7">
    <source>
        <dbReference type="PROSITE" id="PS50110"/>
    </source>
</evidence>
<keyword evidence="9" id="KW-1185">Reference proteome</keyword>
<dbReference type="InterPro" id="IPR016032">
    <property type="entry name" value="Sig_transdc_resp-reg_C-effctor"/>
</dbReference>
<organism evidence="8 9">
    <name type="scientific">Stenotrophomonas terrae</name>
    <dbReference type="NCBI Taxonomy" id="405446"/>
    <lineage>
        <taxon>Bacteria</taxon>
        <taxon>Pseudomonadati</taxon>
        <taxon>Pseudomonadota</taxon>
        <taxon>Gammaproteobacteria</taxon>
        <taxon>Lysobacterales</taxon>
        <taxon>Lysobacteraceae</taxon>
        <taxon>Stenotrophomonas</taxon>
    </lineage>
</organism>
<dbReference type="GO" id="GO:0006355">
    <property type="term" value="P:regulation of DNA-templated transcription"/>
    <property type="evidence" value="ECO:0007669"/>
    <property type="project" value="InterPro"/>
</dbReference>
<gene>
    <name evidence="8" type="ORF">ABB27_09120</name>
</gene>
<dbReference type="Gene3D" id="1.10.10.10">
    <property type="entry name" value="Winged helix-like DNA-binding domain superfamily/Winged helix DNA-binding domain"/>
    <property type="match status" value="1"/>
</dbReference>
<dbReference type="InterPro" id="IPR058245">
    <property type="entry name" value="NreC/VraR/RcsB-like_REC"/>
</dbReference>
<dbReference type="GO" id="GO:0003677">
    <property type="term" value="F:DNA binding"/>
    <property type="evidence" value="ECO:0007669"/>
    <property type="project" value="UniProtKB-KW"/>
</dbReference>
<dbReference type="PROSITE" id="PS50043">
    <property type="entry name" value="HTH_LUXR_2"/>
    <property type="match status" value="1"/>
</dbReference>
<evidence type="ECO:0000259" key="6">
    <source>
        <dbReference type="PROSITE" id="PS50043"/>
    </source>
</evidence>
<evidence type="ECO:0008006" key="10">
    <source>
        <dbReference type="Google" id="ProtNLM"/>
    </source>
</evidence>
<dbReference type="Pfam" id="PF00196">
    <property type="entry name" value="GerE"/>
    <property type="match status" value="1"/>
</dbReference>
<dbReference type="PANTHER" id="PTHR43214">
    <property type="entry name" value="TWO-COMPONENT RESPONSE REGULATOR"/>
    <property type="match status" value="1"/>
</dbReference>
<dbReference type="InterPro" id="IPR000792">
    <property type="entry name" value="Tscrpt_reg_LuxR_C"/>
</dbReference>
<dbReference type="Gene3D" id="3.40.50.2300">
    <property type="match status" value="1"/>
</dbReference>
<proteinExistence type="predicted"/>
<feature type="domain" description="HTH luxR-type" evidence="6">
    <location>
        <begin position="125"/>
        <end position="190"/>
    </location>
</feature>
<accession>A0A0R0CQC6</accession>
<dbReference type="InterPro" id="IPR001789">
    <property type="entry name" value="Sig_transdc_resp-reg_receiver"/>
</dbReference>
<comment type="caution">
    <text evidence="8">The sequence shown here is derived from an EMBL/GenBank/DDBJ whole genome shotgun (WGS) entry which is preliminary data.</text>
</comment>
<dbReference type="SUPFAM" id="SSF46894">
    <property type="entry name" value="C-terminal effector domain of the bipartite response regulators"/>
    <property type="match status" value="1"/>
</dbReference>
<dbReference type="PRINTS" id="PR00038">
    <property type="entry name" value="HTHLUXR"/>
</dbReference>
<keyword evidence="2" id="KW-0805">Transcription regulation</keyword>
<dbReference type="SMART" id="SM00448">
    <property type="entry name" value="REC"/>
    <property type="match status" value="1"/>
</dbReference>
<feature type="domain" description="Response regulatory" evidence="7">
    <location>
        <begin position="1"/>
        <end position="106"/>
    </location>
</feature>
<keyword evidence="1 5" id="KW-0597">Phosphoprotein</keyword>
<keyword evidence="3" id="KW-0238">DNA-binding</keyword>
<evidence type="ECO:0000313" key="9">
    <source>
        <dbReference type="Proteomes" id="UP000051863"/>
    </source>
</evidence>
<dbReference type="InterPro" id="IPR036388">
    <property type="entry name" value="WH-like_DNA-bd_sf"/>
</dbReference>
<dbReference type="PATRIC" id="fig|405446.3.peg.1275"/>
<keyword evidence="4" id="KW-0804">Transcription</keyword>
<feature type="modified residue" description="4-aspartylphosphate" evidence="5">
    <location>
        <position position="41"/>
    </location>
</feature>
<dbReference type="Proteomes" id="UP000051863">
    <property type="component" value="Unassembled WGS sequence"/>
</dbReference>
<reference evidence="8 9" key="1">
    <citation type="submission" date="2015-05" db="EMBL/GenBank/DDBJ databases">
        <title>Genome sequencing and analysis of members of genus Stenotrophomonas.</title>
        <authorList>
            <person name="Patil P.P."/>
            <person name="Midha S."/>
            <person name="Patil P.B."/>
        </authorList>
    </citation>
    <scope>NUCLEOTIDE SEQUENCE [LARGE SCALE GENOMIC DNA]</scope>
    <source>
        <strain evidence="8 9">DSM 18941</strain>
    </source>
</reference>
<dbReference type="SMART" id="SM00421">
    <property type="entry name" value="HTH_LUXR"/>
    <property type="match status" value="1"/>
</dbReference>
<evidence type="ECO:0000256" key="2">
    <source>
        <dbReference type="ARBA" id="ARBA00023015"/>
    </source>
</evidence>
<evidence type="ECO:0000256" key="3">
    <source>
        <dbReference type="ARBA" id="ARBA00023125"/>
    </source>
</evidence>
<dbReference type="PROSITE" id="PS50110">
    <property type="entry name" value="RESPONSE_REGULATORY"/>
    <property type="match status" value="1"/>
</dbReference>
<dbReference type="InterPro" id="IPR011006">
    <property type="entry name" value="CheY-like_superfamily"/>
</dbReference>
<dbReference type="CDD" id="cd17535">
    <property type="entry name" value="REC_NarL-like"/>
    <property type="match status" value="1"/>
</dbReference>
<evidence type="ECO:0000256" key="5">
    <source>
        <dbReference type="PROSITE-ProRule" id="PRU00169"/>
    </source>
</evidence>
<dbReference type="CDD" id="cd06170">
    <property type="entry name" value="LuxR_C_like"/>
    <property type="match status" value="1"/>
</dbReference>
<evidence type="ECO:0000256" key="1">
    <source>
        <dbReference type="ARBA" id="ARBA00022553"/>
    </source>
</evidence>
<dbReference type="PANTHER" id="PTHR43214:SF41">
    <property type="entry name" value="NITRATE_NITRITE RESPONSE REGULATOR PROTEIN NARP"/>
    <property type="match status" value="1"/>
</dbReference>
<dbReference type="SUPFAM" id="SSF52172">
    <property type="entry name" value="CheY-like"/>
    <property type="match status" value="1"/>
</dbReference>